<keyword evidence="1" id="KW-1133">Transmembrane helix</keyword>
<feature type="transmembrane region" description="Helical" evidence="1">
    <location>
        <begin position="36"/>
        <end position="52"/>
    </location>
</feature>
<dbReference type="VEuPathDB" id="VectorBase:ASTEI10292"/>
<feature type="transmembrane region" description="Helical" evidence="1">
    <location>
        <begin position="97"/>
        <end position="115"/>
    </location>
</feature>
<dbReference type="VEuPathDB" id="VectorBase:ASTEI20_032378"/>
<keyword evidence="1" id="KW-0812">Transmembrane</keyword>
<dbReference type="AlphaFoldDB" id="A0A182YPA6"/>
<evidence type="ECO:0000313" key="2">
    <source>
        <dbReference type="EnsemblMetazoa" id="ASTEI10292-PA"/>
    </source>
</evidence>
<accession>A0A182YPA6</accession>
<evidence type="ECO:0000313" key="3">
    <source>
        <dbReference type="Proteomes" id="UP000076408"/>
    </source>
</evidence>
<organism evidence="2 3">
    <name type="scientific">Anopheles stephensi</name>
    <name type="common">Indo-Pakistan malaria mosquito</name>
    <dbReference type="NCBI Taxonomy" id="30069"/>
    <lineage>
        <taxon>Eukaryota</taxon>
        <taxon>Metazoa</taxon>
        <taxon>Ecdysozoa</taxon>
        <taxon>Arthropoda</taxon>
        <taxon>Hexapoda</taxon>
        <taxon>Insecta</taxon>
        <taxon>Pterygota</taxon>
        <taxon>Neoptera</taxon>
        <taxon>Endopterygota</taxon>
        <taxon>Diptera</taxon>
        <taxon>Nematocera</taxon>
        <taxon>Culicoidea</taxon>
        <taxon>Culicidae</taxon>
        <taxon>Anophelinae</taxon>
        <taxon>Anopheles</taxon>
    </lineage>
</organism>
<dbReference type="EnsemblMetazoa" id="ASTEI10292-RA">
    <property type="protein sequence ID" value="ASTEI10292-PA"/>
    <property type="gene ID" value="ASTEI10292"/>
</dbReference>
<dbReference type="Pfam" id="PF24664">
    <property type="entry name" value="Monjiviricetes_fusion"/>
    <property type="match status" value="2"/>
</dbReference>
<dbReference type="Proteomes" id="UP000076408">
    <property type="component" value="Unassembled WGS sequence"/>
</dbReference>
<protein>
    <submittedName>
        <fullName evidence="2">Uncharacterized protein</fullName>
    </submittedName>
</protein>
<dbReference type="VEuPathDB" id="VectorBase:ASTE008393"/>
<dbReference type="VEuPathDB" id="VectorBase:ASTE014955"/>
<reference evidence="2" key="2">
    <citation type="submission" date="2020-05" db="UniProtKB">
        <authorList>
            <consortium name="EnsemblMetazoa"/>
        </authorList>
    </citation>
    <scope>IDENTIFICATION</scope>
    <source>
        <strain evidence="2">Indian</strain>
    </source>
</reference>
<feature type="transmembrane region" description="Helical" evidence="1">
    <location>
        <begin position="6"/>
        <end position="24"/>
    </location>
</feature>
<proteinExistence type="predicted"/>
<keyword evidence="3" id="KW-1185">Reference proteome</keyword>
<evidence type="ECO:0000256" key="1">
    <source>
        <dbReference type="SAM" id="Phobius"/>
    </source>
</evidence>
<sequence>MSWSTWLGNVTSTAIGIYIIARTIKFIVDTLIHGRILYDIYGFGWFLLASFWDSLTNFLSHRSNLKASRAENETTYHNPVQTRAAVYADEKENFLSWSTWLGNITSTAIGVYVFCRTCKSIIDTIIHGRILYDIYESGGSCWHHSGIP</sequence>
<name>A0A182YPA6_ANOST</name>
<keyword evidence="1" id="KW-0472">Membrane</keyword>
<reference evidence="3" key="1">
    <citation type="journal article" date="2014" name="Genome Biol.">
        <title>Genome analysis of a major urban malaria vector mosquito, Anopheles stephensi.</title>
        <authorList>
            <person name="Jiang X."/>
            <person name="Peery A."/>
            <person name="Hall A.B."/>
            <person name="Sharma A."/>
            <person name="Chen X.G."/>
            <person name="Waterhouse R.M."/>
            <person name="Komissarov A."/>
            <person name="Riehle M.M."/>
            <person name="Shouche Y."/>
            <person name="Sharakhova M.V."/>
            <person name="Lawson D."/>
            <person name="Pakpour N."/>
            <person name="Arensburger P."/>
            <person name="Davidson V.L."/>
            <person name="Eiglmeier K."/>
            <person name="Emrich S."/>
            <person name="George P."/>
            <person name="Kennedy R.C."/>
            <person name="Mane S.P."/>
            <person name="Maslen G."/>
            <person name="Oringanje C."/>
            <person name="Qi Y."/>
            <person name="Settlage R."/>
            <person name="Tojo M."/>
            <person name="Tubio J.M."/>
            <person name="Unger M.F."/>
            <person name="Wang B."/>
            <person name="Vernick K.D."/>
            <person name="Ribeiro J.M."/>
            <person name="James A.A."/>
            <person name="Michel K."/>
            <person name="Riehle M.A."/>
            <person name="Luckhart S."/>
            <person name="Sharakhov I.V."/>
            <person name="Tu Z."/>
        </authorList>
    </citation>
    <scope>NUCLEOTIDE SEQUENCE [LARGE SCALE GENOMIC DNA]</scope>
    <source>
        <strain evidence="3">Indian</strain>
    </source>
</reference>